<keyword evidence="2" id="KW-0812">Transmembrane</keyword>
<name>A0ABQ8E4H0_BRANA</name>
<dbReference type="PANTHER" id="PTHR11764:SF58">
    <property type="entry name" value="BETA-AMYRIN SYNTHASE-RELATED"/>
    <property type="match status" value="1"/>
</dbReference>
<dbReference type="InterPro" id="IPR008930">
    <property type="entry name" value="Terpenoid_cyclase/PrenylTrfase"/>
</dbReference>
<dbReference type="PANTHER" id="PTHR11764">
    <property type="entry name" value="TERPENE CYCLASE/MUTASE FAMILY MEMBER"/>
    <property type="match status" value="1"/>
</dbReference>
<comment type="caution">
    <text evidence="3">The sequence shown here is derived from an EMBL/GenBank/DDBJ whole genome shotgun (WGS) entry which is preliminary data.</text>
</comment>
<dbReference type="Gene3D" id="1.50.10.20">
    <property type="match status" value="1"/>
</dbReference>
<dbReference type="InterPro" id="IPR018333">
    <property type="entry name" value="Squalene_cyclase"/>
</dbReference>
<keyword evidence="2" id="KW-1133">Transmembrane helix</keyword>
<dbReference type="Proteomes" id="UP000824890">
    <property type="component" value="Unassembled WGS sequence"/>
</dbReference>
<feature type="transmembrane region" description="Helical" evidence="2">
    <location>
        <begin position="64"/>
        <end position="83"/>
    </location>
</feature>
<dbReference type="EMBL" id="JAGKQM010000003">
    <property type="protein sequence ID" value="KAH0936333.1"/>
    <property type="molecule type" value="Genomic_DNA"/>
</dbReference>
<accession>A0ABQ8E4H0</accession>
<keyword evidence="4" id="KW-1185">Reference proteome</keyword>
<gene>
    <name evidence="3" type="ORF">HID58_013450</name>
</gene>
<evidence type="ECO:0000256" key="2">
    <source>
        <dbReference type="SAM" id="Phobius"/>
    </source>
</evidence>
<evidence type="ECO:0000313" key="4">
    <source>
        <dbReference type="Proteomes" id="UP000824890"/>
    </source>
</evidence>
<sequence length="215" mass="25249">MADPRNVRRGGELMMGVYMLFVDSQATSIPATNEKEVALKIQEADDCTTKVENGQEKLLMYKKCFFMIGSWVVCYTYATWFSLGGLARTGKTYENYLVMREGVDFLRETKQQWRLGRKEEDQTWSKHMLHIPFLNIFLKKGERDLLPLHRVGKLIINSHLENRDYPQQEMTGVLMKSCILNNVTYKQRIVFAETKNFVLRTPFSFFPNYYCHTNK</sequence>
<organism evidence="3 4">
    <name type="scientific">Brassica napus</name>
    <name type="common">Rape</name>
    <dbReference type="NCBI Taxonomy" id="3708"/>
    <lineage>
        <taxon>Eukaryota</taxon>
        <taxon>Viridiplantae</taxon>
        <taxon>Streptophyta</taxon>
        <taxon>Embryophyta</taxon>
        <taxon>Tracheophyta</taxon>
        <taxon>Spermatophyta</taxon>
        <taxon>Magnoliopsida</taxon>
        <taxon>eudicotyledons</taxon>
        <taxon>Gunneridae</taxon>
        <taxon>Pentapetalae</taxon>
        <taxon>rosids</taxon>
        <taxon>malvids</taxon>
        <taxon>Brassicales</taxon>
        <taxon>Brassicaceae</taxon>
        <taxon>Brassiceae</taxon>
        <taxon>Brassica</taxon>
    </lineage>
</organism>
<keyword evidence="1" id="KW-0413">Isomerase</keyword>
<dbReference type="SUPFAM" id="SSF48239">
    <property type="entry name" value="Terpenoid cyclases/Protein prenyltransferases"/>
    <property type="match status" value="1"/>
</dbReference>
<keyword evidence="2" id="KW-0472">Membrane</keyword>
<evidence type="ECO:0000256" key="1">
    <source>
        <dbReference type="ARBA" id="ARBA00023235"/>
    </source>
</evidence>
<evidence type="ECO:0000313" key="3">
    <source>
        <dbReference type="EMBL" id="KAH0936333.1"/>
    </source>
</evidence>
<reference evidence="3 4" key="1">
    <citation type="submission" date="2021-05" db="EMBL/GenBank/DDBJ databases">
        <title>Genome Assembly of Synthetic Allotetraploid Brassica napus Reveals Homoeologous Exchanges between Subgenomes.</title>
        <authorList>
            <person name="Davis J.T."/>
        </authorList>
    </citation>
    <scope>NUCLEOTIDE SEQUENCE [LARGE SCALE GENOMIC DNA]</scope>
    <source>
        <strain evidence="4">cv. Da-Ae</strain>
        <tissue evidence="3">Seedling</tissue>
    </source>
</reference>
<protein>
    <submittedName>
        <fullName evidence="3">Uncharacterized protein</fullName>
    </submittedName>
</protein>
<proteinExistence type="predicted"/>